<proteinExistence type="predicted"/>
<name>A0ABP7MS29_9BACT</name>
<dbReference type="EMBL" id="BAABDH010000021">
    <property type="protein sequence ID" value="GAA3929145.1"/>
    <property type="molecule type" value="Genomic_DNA"/>
</dbReference>
<evidence type="ECO:0008006" key="4">
    <source>
        <dbReference type="Google" id="ProtNLM"/>
    </source>
</evidence>
<keyword evidence="3" id="KW-1185">Reference proteome</keyword>
<accession>A0ABP7MS29</accession>
<evidence type="ECO:0000256" key="1">
    <source>
        <dbReference type="SAM" id="SignalP"/>
    </source>
</evidence>
<dbReference type="Proteomes" id="UP001499909">
    <property type="component" value="Unassembled WGS sequence"/>
</dbReference>
<sequence length="160" mass="17512">MLKHLLPILILLARAAPATRAQTSCALPVLKVVLKSGEVTAAGAPWNPLVTLRVGSAADCPEPVRYRFKDAQVSLIRNGRPVLPTLLISQPWADLSVFTSSCRPCDHLYVLIPFQNLIVVDAAGNQRPYGKPKAKTGAEKLDITTDEFKGVVFKWLLTRQ</sequence>
<protein>
    <recommendedName>
        <fullName evidence="4">Lipoprotein</fullName>
    </recommendedName>
</protein>
<reference evidence="3" key="1">
    <citation type="journal article" date="2019" name="Int. J. Syst. Evol. Microbiol.">
        <title>The Global Catalogue of Microorganisms (GCM) 10K type strain sequencing project: providing services to taxonomists for standard genome sequencing and annotation.</title>
        <authorList>
            <consortium name="The Broad Institute Genomics Platform"/>
            <consortium name="The Broad Institute Genome Sequencing Center for Infectious Disease"/>
            <person name="Wu L."/>
            <person name="Ma J."/>
        </authorList>
    </citation>
    <scope>NUCLEOTIDE SEQUENCE [LARGE SCALE GENOMIC DNA]</scope>
    <source>
        <strain evidence="3">JCM 17214</strain>
    </source>
</reference>
<gene>
    <name evidence="2" type="ORF">GCM10022406_13300</name>
</gene>
<feature type="signal peptide" evidence="1">
    <location>
        <begin position="1"/>
        <end position="21"/>
    </location>
</feature>
<dbReference type="RefSeq" id="WP_345111807.1">
    <property type="nucleotide sequence ID" value="NZ_BAABDH010000021.1"/>
</dbReference>
<comment type="caution">
    <text evidence="2">The sequence shown here is derived from an EMBL/GenBank/DDBJ whole genome shotgun (WGS) entry which is preliminary data.</text>
</comment>
<evidence type="ECO:0000313" key="2">
    <source>
        <dbReference type="EMBL" id="GAA3929145.1"/>
    </source>
</evidence>
<feature type="chain" id="PRO_5045628019" description="Lipoprotein" evidence="1">
    <location>
        <begin position="22"/>
        <end position="160"/>
    </location>
</feature>
<keyword evidence="1" id="KW-0732">Signal</keyword>
<organism evidence="2 3">
    <name type="scientific">Hymenobacter algoricola</name>
    <dbReference type="NCBI Taxonomy" id="486267"/>
    <lineage>
        <taxon>Bacteria</taxon>
        <taxon>Pseudomonadati</taxon>
        <taxon>Bacteroidota</taxon>
        <taxon>Cytophagia</taxon>
        <taxon>Cytophagales</taxon>
        <taxon>Hymenobacteraceae</taxon>
        <taxon>Hymenobacter</taxon>
    </lineage>
</organism>
<evidence type="ECO:0000313" key="3">
    <source>
        <dbReference type="Proteomes" id="UP001499909"/>
    </source>
</evidence>